<dbReference type="PANTHER" id="PTHR43968">
    <property type="match status" value="1"/>
</dbReference>
<dbReference type="InterPro" id="IPR036249">
    <property type="entry name" value="Thioredoxin-like_sf"/>
</dbReference>
<accession>A0A6M0RHS7</accession>
<keyword evidence="3" id="KW-0808">Transferase</keyword>
<evidence type="ECO:0000313" key="3">
    <source>
        <dbReference type="EMBL" id="NEZ55292.1"/>
    </source>
</evidence>
<evidence type="ECO:0000256" key="1">
    <source>
        <dbReference type="SAM" id="MobiDB-lite"/>
    </source>
</evidence>
<dbReference type="Pfam" id="PF13409">
    <property type="entry name" value="GST_N_2"/>
    <property type="match status" value="1"/>
</dbReference>
<dbReference type="GO" id="GO:0016740">
    <property type="term" value="F:transferase activity"/>
    <property type="evidence" value="ECO:0007669"/>
    <property type="project" value="UniProtKB-KW"/>
</dbReference>
<organism evidence="3 4">
    <name type="scientific">Adonisia turfae CCMR0081</name>
    <dbReference type="NCBI Taxonomy" id="2292702"/>
    <lineage>
        <taxon>Bacteria</taxon>
        <taxon>Bacillati</taxon>
        <taxon>Cyanobacteriota</taxon>
        <taxon>Adonisia</taxon>
        <taxon>Adonisia turfae</taxon>
    </lineage>
</organism>
<sequence length="447" mass="50831">MTTQPLSWTELEALDTIQRDRINGPTNPQATLRLFGQKEPLLTLFRDNHAWCPYCQKVWLWLEEKQIPYAIKKVTMFCYGTKETWYKALVPSGMLPAIQFDENFSAKLCQAEAWYKQKVPSGTLPGVELDGKRLTESDDILIALEQAFGPLTVSMLAPQAIPLRRLERLLFRAWCSWLCQPVRSARQEQFNREQFVAVVAKVEEALAATPGPYFLEKFSVVDLVFTPYLERMNASLFYYKGYSVREENPGLAAWFDAMETRPTYRGTQSDFHTHVHDLPPQMGGCWENGEPEARANQQRVDQGPWLGLPDVGYPEPENSRVEALHRVLKHRGNIIRVNPTDDQMFDEALRCALTNLMTGEACEPPQGSDNGLRYLRDRVNVPRDMSIYAGKRLRMALEKTAALVGDAQGPAIPIRNRYDQNPAEFSSETPDGAAEKSLPFGLNWLRG</sequence>
<feature type="region of interest" description="Disordered" evidence="1">
    <location>
        <begin position="415"/>
        <end position="436"/>
    </location>
</feature>
<proteinExistence type="predicted"/>
<protein>
    <submittedName>
        <fullName evidence="3">Glutathione S-transferase family protein</fullName>
    </submittedName>
</protein>
<dbReference type="InterPro" id="IPR036282">
    <property type="entry name" value="Glutathione-S-Trfase_C_sf"/>
</dbReference>
<gene>
    <name evidence="3" type="ORF">DXZ20_06300</name>
</gene>
<dbReference type="CDD" id="cd00570">
    <property type="entry name" value="GST_N_family"/>
    <property type="match status" value="1"/>
</dbReference>
<dbReference type="PROSITE" id="PS50404">
    <property type="entry name" value="GST_NTER"/>
    <property type="match status" value="1"/>
</dbReference>
<dbReference type="GO" id="GO:0005737">
    <property type="term" value="C:cytoplasm"/>
    <property type="evidence" value="ECO:0007669"/>
    <property type="project" value="TreeGrafter"/>
</dbReference>
<keyword evidence="4" id="KW-1185">Reference proteome</keyword>
<reference evidence="3 4" key="1">
    <citation type="journal article" date="2020" name="Microb. Ecol.">
        <title>Ecogenomics of the Marine Benthic Filamentous Cyanobacterium Adonisia.</title>
        <authorList>
            <person name="Walter J.M."/>
            <person name="Coutinho F.H."/>
            <person name="Leomil L."/>
            <person name="Hargreaves P.I."/>
            <person name="Campeao M.E."/>
            <person name="Vieira V.V."/>
            <person name="Silva B.S."/>
            <person name="Fistarol G.O."/>
            <person name="Salomon P.S."/>
            <person name="Sawabe T."/>
            <person name="Mino S."/>
            <person name="Hosokawa M."/>
            <person name="Miyashita H."/>
            <person name="Maruyama F."/>
            <person name="van Verk M.C."/>
            <person name="Dutilh B.E."/>
            <person name="Thompson C.C."/>
            <person name="Thompson F.L."/>
        </authorList>
    </citation>
    <scope>NUCLEOTIDE SEQUENCE [LARGE SCALE GENOMIC DNA]</scope>
    <source>
        <strain evidence="3 4">CCMR0081</strain>
    </source>
</reference>
<dbReference type="Gene3D" id="1.20.1050.10">
    <property type="match status" value="1"/>
</dbReference>
<dbReference type="Pfam" id="PF13410">
    <property type="entry name" value="GST_C_2"/>
    <property type="match status" value="1"/>
</dbReference>
<dbReference type="InterPro" id="IPR004045">
    <property type="entry name" value="Glutathione_S-Trfase_N"/>
</dbReference>
<evidence type="ECO:0000313" key="4">
    <source>
        <dbReference type="Proteomes" id="UP000481033"/>
    </source>
</evidence>
<dbReference type="AlphaFoldDB" id="A0A6M0RHS7"/>
<dbReference type="InterPro" id="IPR050983">
    <property type="entry name" value="GST_Omega/HSP26"/>
</dbReference>
<feature type="domain" description="GST N-terminal" evidence="2">
    <location>
        <begin position="42"/>
        <end position="152"/>
    </location>
</feature>
<dbReference type="Proteomes" id="UP000481033">
    <property type="component" value="Unassembled WGS sequence"/>
</dbReference>
<name>A0A6M0RHS7_9CYAN</name>
<dbReference type="EMBL" id="QXHD01000004">
    <property type="protein sequence ID" value="NEZ55292.1"/>
    <property type="molecule type" value="Genomic_DNA"/>
</dbReference>
<comment type="caution">
    <text evidence="3">The sequence shown here is derived from an EMBL/GenBank/DDBJ whole genome shotgun (WGS) entry which is preliminary data.</text>
</comment>
<dbReference type="PANTHER" id="PTHR43968:SF14">
    <property type="entry name" value="GLUTATHIONE S-TRANSFERASE"/>
    <property type="match status" value="1"/>
</dbReference>
<dbReference type="RefSeq" id="WP_163697099.1">
    <property type="nucleotide sequence ID" value="NZ_QXHD01000004.1"/>
</dbReference>
<evidence type="ECO:0000259" key="2">
    <source>
        <dbReference type="PROSITE" id="PS50404"/>
    </source>
</evidence>
<dbReference type="Gene3D" id="3.40.30.10">
    <property type="entry name" value="Glutaredoxin"/>
    <property type="match status" value="1"/>
</dbReference>
<dbReference type="SUPFAM" id="SSF47616">
    <property type="entry name" value="GST C-terminal domain-like"/>
    <property type="match status" value="1"/>
</dbReference>
<dbReference type="SUPFAM" id="SSF52833">
    <property type="entry name" value="Thioredoxin-like"/>
    <property type="match status" value="2"/>
</dbReference>